<protein>
    <submittedName>
        <fullName evidence="3">Phasin</fullName>
    </submittedName>
</protein>
<gene>
    <name evidence="3" type="ORF">ACFSC7_07590</name>
</gene>
<dbReference type="NCBIfam" id="TIGR01985">
    <property type="entry name" value="phasin_2"/>
    <property type="match status" value="1"/>
</dbReference>
<name>A0ABW4JYN6_9HYPH</name>
<comment type="caution">
    <text evidence="3">The sequence shown here is derived from an EMBL/GenBank/DDBJ whole genome shotgun (WGS) entry which is preliminary data.</text>
</comment>
<evidence type="ECO:0000313" key="4">
    <source>
        <dbReference type="Proteomes" id="UP001597327"/>
    </source>
</evidence>
<organism evidence="3 4">
    <name type="scientific">Roseibium aestuarii</name>
    <dbReference type="NCBI Taxonomy" id="2600299"/>
    <lineage>
        <taxon>Bacteria</taxon>
        <taxon>Pseudomonadati</taxon>
        <taxon>Pseudomonadota</taxon>
        <taxon>Alphaproteobacteria</taxon>
        <taxon>Hyphomicrobiales</taxon>
        <taxon>Stappiaceae</taxon>
        <taxon>Roseibium</taxon>
    </lineage>
</organism>
<dbReference type="Proteomes" id="UP001597327">
    <property type="component" value="Unassembled WGS sequence"/>
</dbReference>
<sequence length="171" mass="18715">MSETTTPAKPAPKARATKTPKTGAAANPFMDFEAFAMPKMEIPTAFREATEKSISQARDTYEKVKSAAEEATDLMEDSFETTRQGAVDFNHKAVDLAKSNTDAAFTFMKDVIAAKTMAEVVELQSSFARQQFDTLTAQAKDMQDFATKLSTELTSPVKSAMEKAFKDFKAA</sequence>
<dbReference type="InterPro" id="IPR010234">
    <property type="entry name" value="Phasin_subfam-2"/>
</dbReference>
<evidence type="ECO:0000259" key="2">
    <source>
        <dbReference type="Pfam" id="PF09361"/>
    </source>
</evidence>
<evidence type="ECO:0000313" key="3">
    <source>
        <dbReference type="EMBL" id="MFD1695375.1"/>
    </source>
</evidence>
<dbReference type="InterPro" id="IPR010127">
    <property type="entry name" value="Phasin_subfam-1"/>
</dbReference>
<feature type="domain" description="Phasin" evidence="2">
    <location>
        <begin position="62"/>
        <end position="159"/>
    </location>
</feature>
<evidence type="ECO:0000256" key="1">
    <source>
        <dbReference type="SAM" id="MobiDB-lite"/>
    </source>
</evidence>
<dbReference type="RefSeq" id="WP_149890887.1">
    <property type="nucleotide sequence ID" value="NZ_JBHUFA010000001.1"/>
</dbReference>
<accession>A0ABW4JYN6</accession>
<keyword evidence="4" id="KW-1185">Reference proteome</keyword>
<reference evidence="4" key="1">
    <citation type="journal article" date="2019" name="Int. J. Syst. Evol. Microbiol.">
        <title>The Global Catalogue of Microorganisms (GCM) 10K type strain sequencing project: providing services to taxonomists for standard genome sequencing and annotation.</title>
        <authorList>
            <consortium name="The Broad Institute Genomics Platform"/>
            <consortium name="The Broad Institute Genome Sequencing Center for Infectious Disease"/>
            <person name="Wu L."/>
            <person name="Ma J."/>
        </authorList>
    </citation>
    <scope>NUCLEOTIDE SEQUENCE [LARGE SCALE GENOMIC DNA]</scope>
    <source>
        <strain evidence="4">JCM 3369</strain>
    </source>
</reference>
<dbReference type="Pfam" id="PF09361">
    <property type="entry name" value="Phasin_2"/>
    <property type="match status" value="1"/>
</dbReference>
<dbReference type="EMBL" id="JBHUFA010000001">
    <property type="protein sequence ID" value="MFD1695375.1"/>
    <property type="molecule type" value="Genomic_DNA"/>
</dbReference>
<dbReference type="NCBIfam" id="TIGR01841">
    <property type="entry name" value="phasin"/>
    <property type="match status" value="1"/>
</dbReference>
<feature type="region of interest" description="Disordered" evidence="1">
    <location>
        <begin position="1"/>
        <end position="25"/>
    </location>
</feature>
<dbReference type="InterPro" id="IPR018968">
    <property type="entry name" value="Phasin"/>
</dbReference>
<proteinExistence type="predicted"/>